<dbReference type="EMBL" id="CACVKT020006302">
    <property type="protein sequence ID" value="CAC5400753.1"/>
    <property type="molecule type" value="Genomic_DNA"/>
</dbReference>
<dbReference type="AlphaFoldDB" id="A0A6J8CW69"/>
<protein>
    <submittedName>
        <fullName evidence="1">Uncharacterized protein</fullName>
    </submittedName>
</protein>
<name>A0A6J8CW69_MYTCO</name>
<evidence type="ECO:0000313" key="1">
    <source>
        <dbReference type="EMBL" id="CAC5400753.1"/>
    </source>
</evidence>
<accession>A0A6J8CW69</accession>
<sequence length="227" mass="26129">MLFSDREKTLTPKIGVYSKSLKIFSYPKTRDRLHMVIVQSQEGNSFAYYGTNFEIRNVSEDLNESAQHVKRLSNYVEFDSLLHRIDPHCTPIYYAALKISFELVVVREQKQHINLLEPQAIIQISQHFLPHLQNLNVLQKSDITTIVQYVKKTRGLQVNTPLLQDVVSNENGISKQSDTQGRSYSGKIKYSCRSSVSKHNTTHRVDTEQPNSLISVYNVGRTNNRFV</sequence>
<reference evidence="1 2" key="1">
    <citation type="submission" date="2020-06" db="EMBL/GenBank/DDBJ databases">
        <authorList>
            <person name="Li R."/>
            <person name="Bekaert M."/>
        </authorList>
    </citation>
    <scope>NUCLEOTIDE SEQUENCE [LARGE SCALE GENOMIC DNA]</scope>
    <source>
        <strain evidence="2">wild</strain>
    </source>
</reference>
<keyword evidence="2" id="KW-1185">Reference proteome</keyword>
<organism evidence="1 2">
    <name type="scientific">Mytilus coruscus</name>
    <name type="common">Sea mussel</name>
    <dbReference type="NCBI Taxonomy" id="42192"/>
    <lineage>
        <taxon>Eukaryota</taxon>
        <taxon>Metazoa</taxon>
        <taxon>Spiralia</taxon>
        <taxon>Lophotrochozoa</taxon>
        <taxon>Mollusca</taxon>
        <taxon>Bivalvia</taxon>
        <taxon>Autobranchia</taxon>
        <taxon>Pteriomorphia</taxon>
        <taxon>Mytilida</taxon>
        <taxon>Mytiloidea</taxon>
        <taxon>Mytilidae</taxon>
        <taxon>Mytilinae</taxon>
        <taxon>Mytilus</taxon>
    </lineage>
</organism>
<proteinExistence type="predicted"/>
<evidence type="ECO:0000313" key="2">
    <source>
        <dbReference type="Proteomes" id="UP000507470"/>
    </source>
</evidence>
<gene>
    <name evidence="1" type="ORF">MCOR_34906</name>
</gene>
<dbReference type="Proteomes" id="UP000507470">
    <property type="component" value="Unassembled WGS sequence"/>
</dbReference>